<name>A0A850QA39_9BURK</name>
<sequence length="137" mass="14759">MKLCSHFLLTLCLLGSGAVGAADLQSEGRALMSEGEAGAASKKFAEAARMNPFDASALNNQAVAYAAQGENEKALNLLERAVKLAPNRNDIAANLTEMRNWVARYAPQIKLKEPSQPVINVYPQADIPPEPPALWKK</sequence>
<dbReference type="Proteomes" id="UP000588051">
    <property type="component" value="Unassembled WGS sequence"/>
</dbReference>
<dbReference type="PROSITE" id="PS50005">
    <property type="entry name" value="TPR"/>
    <property type="match status" value="1"/>
</dbReference>
<proteinExistence type="predicted"/>
<feature type="chain" id="PRO_5032649169" evidence="2">
    <location>
        <begin position="22"/>
        <end position="137"/>
    </location>
</feature>
<evidence type="ECO:0000313" key="3">
    <source>
        <dbReference type="EMBL" id="NVO77192.1"/>
    </source>
</evidence>
<evidence type="ECO:0000256" key="2">
    <source>
        <dbReference type="SAM" id="SignalP"/>
    </source>
</evidence>
<organism evidence="3 4">
    <name type="scientific">Undibacterium oligocarboniphilum</name>
    <dbReference type="NCBI Taxonomy" id="666702"/>
    <lineage>
        <taxon>Bacteria</taxon>
        <taxon>Pseudomonadati</taxon>
        <taxon>Pseudomonadota</taxon>
        <taxon>Betaproteobacteria</taxon>
        <taxon>Burkholderiales</taxon>
        <taxon>Oxalobacteraceae</taxon>
        <taxon>Undibacterium</taxon>
    </lineage>
</organism>
<dbReference type="PROSITE" id="PS50293">
    <property type="entry name" value="TPR_REGION"/>
    <property type="match status" value="1"/>
</dbReference>
<gene>
    <name evidence="3" type="ORF">HV832_05045</name>
</gene>
<keyword evidence="2" id="KW-0732">Signal</keyword>
<dbReference type="Gene3D" id="1.25.40.10">
    <property type="entry name" value="Tetratricopeptide repeat domain"/>
    <property type="match status" value="1"/>
</dbReference>
<dbReference type="RefSeq" id="WP_176802446.1">
    <property type="nucleotide sequence ID" value="NZ_JABXYJ010000002.1"/>
</dbReference>
<feature type="signal peptide" evidence="2">
    <location>
        <begin position="1"/>
        <end position="21"/>
    </location>
</feature>
<dbReference type="SMART" id="SM00028">
    <property type="entry name" value="TPR"/>
    <property type="match status" value="2"/>
</dbReference>
<dbReference type="SUPFAM" id="SSF48452">
    <property type="entry name" value="TPR-like"/>
    <property type="match status" value="1"/>
</dbReference>
<dbReference type="InterPro" id="IPR011990">
    <property type="entry name" value="TPR-like_helical_dom_sf"/>
</dbReference>
<protein>
    <submittedName>
        <fullName evidence="3">Tetratricopeptide repeat protein</fullName>
    </submittedName>
</protein>
<dbReference type="EMBL" id="JABXYJ010000002">
    <property type="protein sequence ID" value="NVO77192.1"/>
    <property type="molecule type" value="Genomic_DNA"/>
</dbReference>
<feature type="repeat" description="TPR" evidence="1">
    <location>
        <begin position="55"/>
        <end position="88"/>
    </location>
</feature>
<dbReference type="InterPro" id="IPR019734">
    <property type="entry name" value="TPR_rpt"/>
</dbReference>
<comment type="caution">
    <text evidence="3">The sequence shown here is derived from an EMBL/GenBank/DDBJ whole genome shotgun (WGS) entry which is preliminary data.</text>
</comment>
<dbReference type="AlphaFoldDB" id="A0A850QA39"/>
<reference evidence="3 4" key="1">
    <citation type="submission" date="2020-06" db="EMBL/GenBank/DDBJ databases">
        <authorList>
            <person name="Qiu C."/>
            <person name="Liu Z."/>
        </authorList>
    </citation>
    <scope>NUCLEOTIDE SEQUENCE [LARGE SCALE GENOMIC DNA]</scope>
    <source>
        <strain evidence="3 4">EM 1</strain>
    </source>
</reference>
<evidence type="ECO:0000256" key="1">
    <source>
        <dbReference type="PROSITE-ProRule" id="PRU00339"/>
    </source>
</evidence>
<keyword evidence="4" id="KW-1185">Reference proteome</keyword>
<dbReference type="Pfam" id="PF13432">
    <property type="entry name" value="TPR_16"/>
    <property type="match status" value="1"/>
</dbReference>
<accession>A0A850QA39</accession>
<keyword evidence="1" id="KW-0802">TPR repeat</keyword>
<evidence type="ECO:0000313" key="4">
    <source>
        <dbReference type="Proteomes" id="UP000588051"/>
    </source>
</evidence>